<feature type="transmembrane region" description="Helical" evidence="8">
    <location>
        <begin position="131"/>
        <end position="154"/>
    </location>
</feature>
<evidence type="ECO:0000313" key="11">
    <source>
        <dbReference type="Proteomes" id="UP001553715"/>
    </source>
</evidence>
<feature type="transmembrane region" description="Helical" evidence="8">
    <location>
        <begin position="68"/>
        <end position="90"/>
    </location>
</feature>
<dbReference type="Pfam" id="PF20154">
    <property type="entry name" value="LNT_N"/>
    <property type="match status" value="1"/>
</dbReference>
<comment type="subcellular location">
    <subcellularLocation>
        <location evidence="1 8">Cell membrane</location>
        <topology evidence="1 8">Multi-pass membrane protein</topology>
    </subcellularLocation>
</comment>
<feature type="transmembrane region" description="Helical" evidence="8">
    <location>
        <begin position="21"/>
        <end position="38"/>
    </location>
</feature>
<evidence type="ECO:0000256" key="3">
    <source>
        <dbReference type="ARBA" id="ARBA00022679"/>
    </source>
</evidence>
<comment type="catalytic activity">
    <reaction evidence="8">
        <text>N-terminal S-1,2-diacyl-sn-glyceryl-L-cysteinyl-[lipoprotein] + a glycerophospholipid = N-acyl-S-1,2-diacyl-sn-glyceryl-L-cysteinyl-[lipoprotein] + a 2-acyl-sn-glycero-3-phospholipid + H(+)</text>
        <dbReference type="Rhea" id="RHEA:48228"/>
        <dbReference type="Rhea" id="RHEA-COMP:14681"/>
        <dbReference type="Rhea" id="RHEA-COMP:14684"/>
        <dbReference type="ChEBI" id="CHEBI:15378"/>
        <dbReference type="ChEBI" id="CHEBI:136912"/>
        <dbReference type="ChEBI" id="CHEBI:140656"/>
        <dbReference type="ChEBI" id="CHEBI:140657"/>
        <dbReference type="ChEBI" id="CHEBI:140660"/>
        <dbReference type="EC" id="2.3.1.269"/>
    </reaction>
</comment>
<feature type="domain" description="CN hydrolase" evidence="9">
    <location>
        <begin position="232"/>
        <end position="479"/>
    </location>
</feature>
<comment type="function">
    <text evidence="8">Catalyzes the phospholipid dependent N-acylation of the N-terminal cysteine of apolipoprotein, the last step in lipoprotein maturation.</text>
</comment>
<keyword evidence="6 8" id="KW-0472">Membrane</keyword>
<keyword evidence="2 8" id="KW-1003">Cell membrane</keyword>
<dbReference type="EC" id="2.3.1.269" evidence="8"/>
<evidence type="ECO:0000256" key="1">
    <source>
        <dbReference type="ARBA" id="ARBA00004651"/>
    </source>
</evidence>
<dbReference type="EMBL" id="JBFBMH010000005">
    <property type="protein sequence ID" value="MEW1974587.1"/>
    <property type="molecule type" value="Genomic_DNA"/>
</dbReference>
<dbReference type="Gene3D" id="3.60.110.10">
    <property type="entry name" value="Carbon-nitrogen hydrolase"/>
    <property type="match status" value="1"/>
</dbReference>
<comment type="pathway">
    <text evidence="8">Protein modification; lipoprotein biosynthesis (N-acyl transfer).</text>
</comment>
<comment type="caution">
    <text evidence="10">The sequence shown here is derived from an EMBL/GenBank/DDBJ whole genome shotgun (WGS) entry which is preliminary data.</text>
</comment>
<keyword evidence="5 8" id="KW-1133">Transmembrane helix</keyword>
<organism evidence="10 11">
    <name type="scientific">Microbacterium profundi</name>
    <dbReference type="NCBI Taxonomy" id="450380"/>
    <lineage>
        <taxon>Bacteria</taxon>
        <taxon>Bacillati</taxon>
        <taxon>Actinomycetota</taxon>
        <taxon>Actinomycetes</taxon>
        <taxon>Micrococcales</taxon>
        <taxon>Microbacteriaceae</taxon>
        <taxon>Microbacterium</taxon>
    </lineage>
</organism>
<dbReference type="InterPro" id="IPR003010">
    <property type="entry name" value="C-N_Hydrolase"/>
</dbReference>
<reference evidence="10 11" key="1">
    <citation type="submission" date="2024-06" db="EMBL/GenBank/DDBJ databases">
        <title>The Natural Products Discovery Center: Release of the First 8490 Sequenced Strains for Exploring Actinobacteria Biosynthetic Diversity.</title>
        <authorList>
            <person name="Kalkreuter E."/>
            <person name="Kautsar S.A."/>
            <person name="Yang D."/>
            <person name="Bader C.D."/>
            <person name="Teijaro C.N."/>
            <person name="Fluegel L."/>
            <person name="Davis C.M."/>
            <person name="Simpson J.R."/>
            <person name="Lauterbach L."/>
            <person name="Steele A.D."/>
            <person name="Gui C."/>
            <person name="Meng S."/>
            <person name="Li G."/>
            <person name="Viehrig K."/>
            <person name="Ye F."/>
            <person name="Su P."/>
            <person name="Kiefer A.F."/>
            <person name="Nichols A."/>
            <person name="Cepeda A.J."/>
            <person name="Yan W."/>
            <person name="Fan B."/>
            <person name="Jiang Y."/>
            <person name="Adhikari A."/>
            <person name="Zheng C.-J."/>
            <person name="Schuster L."/>
            <person name="Cowan T.M."/>
            <person name="Smanski M.J."/>
            <person name="Chevrette M.G."/>
            <person name="De Carvalho L.P.S."/>
            <person name="Shen B."/>
        </authorList>
    </citation>
    <scope>NUCLEOTIDE SEQUENCE [LARGE SCALE GENOMIC DNA]</scope>
    <source>
        <strain evidence="10 11">NPDC077434</strain>
    </source>
</reference>
<dbReference type="CDD" id="cd07571">
    <property type="entry name" value="ALP_N-acyl_transferase"/>
    <property type="match status" value="1"/>
</dbReference>
<dbReference type="InterPro" id="IPR036526">
    <property type="entry name" value="C-N_Hydrolase_sf"/>
</dbReference>
<sequence length="527" mass="56468">MTTSTAERRTVVPRSTPMLPMRAALPVSIIAGVALDLATPDVGWWPLAFFSVILALATLVGRSIGGALMVGLVFGISFYVLHLAWVGQFLGPIPRIALSGLQALFLGLGAIPIALAYRWTSQFRRRGIGQLIVVPLMIAGLWTAREVAMGSWPYGGFPWVRLGMTQVNGPFPEVASWIGVTGLSFLVAFASAALLQWLRAGVRFLPGALPAGIVIVVLALTPQFPTASAGTFTVGWVQGNGPSGYFDEKEPGDILDAHSTASESIIGQPMDLLVWPEGAVDSDPFRERGTAAELDRIVASAGAPLLANAATTRGENTFNTTMLWTADPAERQIHDKVHPVPFGEYVPDRWFYEKLAPDLVGLIRREYTPGTIAPVVSVGSVRVGLAICFDVIFDDVIRDGAQGGAQLYVFQTNNADFRDTDENLQQLAFARMRAIETGRAVVNVSTVGTSQVISPAGVPIETIDVDQADAKVTTVPLRTGLTPGIVLGPWLSWLITVAPFVLLVITAIASRRGSSPTLRLRRRPTTP</sequence>
<dbReference type="NCBIfam" id="TIGR00546">
    <property type="entry name" value="lnt"/>
    <property type="match status" value="1"/>
</dbReference>
<keyword evidence="11" id="KW-1185">Reference proteome</keyword>
<evidence type="ECO:0000256" key="4">
    <source>
        <dbReference type="ARBA" id="ARBA00022692"/>
    </source>
</evidence>
<evidence type="ECO:0000256" key="6">
    <source>
        <dbReference type="ARBA" id="ARBA00023136"/>
    </source>
</evidence>
<protein>
    <recommendedName>
        <fullName evidence="8">Apolipoprotein N-acyltransferase</fullName>
        <shortName evidence="8">ALP N-acyltransferase</shortName>
        <ecNumber evidence="8">2.3.1.269</ecNumber>
    </recommendedName>
</protein>
<proteinExistence type="inferred from homology"/>
<dbReference type="GO" id="GO:0016746">
    <property type="term" value="F:acyltransferase activity"/>
    <property type="evidence" value="ECO:0007669"/>
    <property type="project" value="UniProtKB-KW"/>
</dbReference>
<feature type="transmembrane region" description="Helical" evidence="8">
    <location>
        <begin position="202"/>
        <end position="221"/>
    </location>
</feature>
<dbReference type="PROSITE" id="PS50263">
    <property type="entry name" value="CN_HYDROLASE"/>
    <property type="match status" value="1"/>
</dbReference>
<evidence type="ECO:0000256" key="7">
    <source>
        <dbReference type="ARBA" id="ARBA00023315"/>
    </source>
</evidence>
<dbReference type="Pfam" id="PF00795">
    <property type="entry name" value="CN_hydrolase"/>
    <property type="match status" value="1"/>
</dbReference>
<feature type="transmembrane region" description="Helical" evidence="8">
    <location>
        <begin position="96"/>
        <end position="119"/>
    </location>
</feature>
<evidence type="ECO:0000313" key="10">
    <source>
        <dbReference type="EMBL" id="MEW1974587.1"/>
    </source>
</evidence>
<feature type="transmembrane region" description="Helical" evidence="8">
    <location>
        <begin position="174"/>
        <end position="195"/>
    </location>
</feature>
<dbReference type="HAMAP" id="MF_01148">
    <property type="entry name" value="Lnt"/>
    <property type="match status" value="1"/>
</dbReference>
<comment type="similarity">
    <text evidence="8">Belongs to the CN hydrolase family. Apolipoprotein N-acyltransferase subfamily.</text>
</comment>
<dbReference type="InterPro" id="IPR045378">
    <property type="entry name" value="LNT_N"/>
</dbReference>
<gene>
    <name evidence="8 10" type="primary">lnt</name>
    <name evidence="10" type="ORF">AB0301_05820</name>
</gene>
<dbReference type="RefSeq" id="WP_234000882.1">
    <property type="nucleotide sequence ID" value="NZ_JAJVKR010000006.1"/>
</dbReference>
<keyword evidence="4 8" id="KW-0812">Transmembrane</keyword>
<evidence type="ECO:0000256" key="8">
    <source>
        <dbReference type="HAMAP-Rule" id="MF_01148"/>
    </source>
</evidence>
<keyword evidence="3 8" id="KW-0808">Transferase</keyword>
<evidence type="ECO:0000259" key="9">
    <source>
        <dbReference type="PROSITE" id="PS50263"/>
    </source>
</evidence>
<evidence type="ECO:0000256" key="5">
    <source>
        <dbReference type="ARBA" id="ARBA00022989"/>
    </source>
</evidence>
<accession>A0ABV3LGU5</accession>
<dbReference type="Proteomes" id="UP001553715">
    <property type="component" value="Unassembled WGS sequence"/>
</dbReference>
<feature type="transmembrane region" description="Helical" evidence="8">
    <location>
        <begin position="44"/>
        <end position="61"/>
    </location>
</feature>
<dbReference type="SUPFAM" id="SSF56317">
    <property type="entry name" value="Carbon-nitrogen hydrolase"/>
    <property type="match status" value="1"/>
</dbReference>
<dbReference type="PANTHER" id="PTHR38686">
    <property type="entry name" value="APOLIPOPROTEIN N-ACYLTRANSFERASE"/>
    <property type="match status" value="1"/>
</dbReference>
<dbReference type="InterPro" id="IPR004563">
    <property type="entry name" value="Apolipo_AcylTrfase"/>
</dbReference>
<name>A0ABV3LGU5_9MICO</name>
<feature type="transmembrane region" description="Helical" evidence="8">
    <location>
        <begin position="490"/>
        <end position="509"/>
    </location>
</feature>
<keyword evidence="7 8" id="KW-0012">Acyltransferase</keyword>
<dbReference type="PANTHER" id="PTHR38686:SF1">
    <property type="entry name" value="APOLIPOPROTEIN N-ACYLTRANSFERASE"/>
    <property type="match status" value="1"/>
</dbReference>
<evidence type="ECO:0000256" key="2">
    <source>
        <dbReference type="ARBA" id="ARBA00022475"/>
    </source>
</evidence>